<evidence type="ECO:0000259" key="4">
    <source>
        <dbReference type="PROSITE" id="PS51891"/>
    </source>
</evidence>
<dbReference type="InterPro" id="IPR052355">
    <property type="entry name" value="CENP-V-like"/>
</dbReference>
<evidence type="ECO:0000256" key="2">
    <source>
        <dbReference type="ARBA" id="ARBA00022723"/>
    </source>
</evidence>
<keyword evidence="6" id="KW-1185">Reference proteome</keyword>
<evidence type="ECO:0000256" key="3">
    <source>
        <dbReference type="ARBA" id="ARBA00022833"/>
    </source>
</evidence>
<dbReference type="PROSITE" id="PS51891">
    <property type="entry name" value="CENP_V_GFA"/>
    <property type="match status" value="1"/>
</dbReference>
<dbReference type="InterPro" id="IPR011057">
    <property type="entry name" value="Mss4-like_sf"/>
</dbReference>
<comment type="similarity">
    <text evidence="1">Belongs to the Gfa family.</text>
</comment>
<dbReference type="GO" id="GO:0016846">
    <property type="term" value="F:carbon-sulfur lyase activity"/>
    <property type="evidence" value="ECO:0007669"/>
    <property type="project" value="InterPro"/>
</dbReference>
<keyword evidence="2" id="KW-0479">Metal-binding</keyword>
<dbReference type="OrthoDB" id="9807246at2"/>
<dbReference type="EMBL" id="CP004393">
    <property type="protein sequence ID" value="AJE46696.1"/>
    <property type="molecule type" value="Genomic_DNA"/>
</dbReference>
<dbReference type="AlphaFoldDB" id="A0A0B5E128"/>
<evidence type="ECO:0000256" key="1">
    <source>
        <dbReference type="ARBA" id="ARBA00005495"/>
    </source>
</evidence>
<dbReference type="Proteomes" id="UP000031521">
    <property type="component" value="Chromosome"/>
</dbReference>
<dbReference type="RefSeq" id="WP_043869454.1">
    <property type="nucleotide sequence ID" value="NZ_CP004393.1"/>
</dbReference>
<dbReference type="InterPro" id="IPR006913">
    <property type="entry name" value="CENP-V/GFA"/>
</dbReference>
<dbReference type="Gene3D" id="2.170.150.70">
    <property type="match status" value="1"/>
</dbReference>
<proteinExistence type="inferred from homology"/>
<keyword evidence="3" id="KW-0862">Zinc</keyword>
<dbReference type="PANTHER" id="PTHR28620">
    <property type="entry name" value="CENTROMERE PROTEIN V"/>
    <property type="match status" value="1"/>
</dbReference>
<organism evidence="5 6">
    <name type="scientific">Celeribacter indicus</name>
    <dbReference type="NCBI Taxonomy" id="1208324"/>
    <lineage>
        <taxon>Bacteria</taxon>
        <taxon>Pseudomonadati</taxon>
        <taxon>Pseudomonadota</taxon>
        <taxon>Alphaproteobacteria</taxon>
        <taxon>Rhodobacterales</taxon>
        <taxon>Roseobacteraceae</taxon>
        <taxon>Celeribacter</taxon>
    </lineage>
</organism>
<gene>
    <name evidence="5" type="ORF">P73_1981</name>
</gene>
<sequence length="130" mass="14379">MTTVKGSCHCGAVTFEAEFEERIETSRCNCSICRKSRFWKTIVPSDAFTLLSGGDSLHSYRFGPKVVDHRICGTCGVKVFGTVPMDDMEFVAISVPCLDLDPQALAALPVRFEDGLHDAQEREPEVTSYL</sequence>
<dbReference type="HOGENOM" id="CLU_055491_7_2_5"/>
<dbReference type="STRING" id="1208324.P73_1981"/>
<dbReference type="KEGG" id="cid:P73_1981"/>
<dbReference type="SUPFAM" id="SSF51316">
    <property type="entry name" value="Mss4-like"/>
    <property type="match status" value="1"/>
</dbReference>
<dbReference type="PANTHER" id="PTHR28620:SF1">
    <property type="entry name" value="CENP-V_GFA DOMAIN-CONTAINING PROTEIN"/>
    <property type="match status" value="1"/>
</dbReference>
<protein>
    <recommendedName>
        <fullName evidence="4">CENP-V/GFA domain-containing protein</fullName>
    </recommendedName>
</protein>
<dbReference type="GO" id="GO:0046872">
    <property type="term" value="F:metal ion binding"/>
    <property type="evidence" value="ECO:0007669"/>
    <property type="project" value="UniProtKB-KW"/>
</dbReference>
<evidence type="ECO:0000313" key="6">
    <source>
        <dbReference type="Proteomes" id="UP000031521"/>
    </source>
</evidence>
<feature type="domain" description="CENP-V/GFA" evidence="4">
    <location>
        <begin position="4"/>
        <end position="111"/>
    </location>
</feature>
<name>A0A0B5E128_9RHOB</name>
<dbReference type="Pfam" id="PF04828">
    <property type="entry name" value="GFA"/>
    <property type="match status" value="1"/>
</dbReference>
<accession>A0A0B5E128</accession>
<reference evidence="5 6" key="1">
    <citation type="journal article" date="2014" name="Int. J. Syst. Evol. Microbiol.">
        <title>Celeribacter indicus sp. nov., a polycyclic aromatic hydrocarbon-degrading bacterium from deep-sea sediment and reclassification of Huaishuia halophila as Celeribacter halophilus comb. nov.</title>
        <authorList>
            <person name="Lai Q."/>
            <person name="Cao J."/>
            <person name="Yuan J."/>
            <person name="Li F."/>
            <person name="Shao Z."/>
        </authorList>
    </citation>
    <scope>NUCLEOTIDE SEQUENCE [LARGE SCALE GENOMIC DNA]</scope>
    <source>
        <strain evidence="5">P73</strain>
    </source>
</reference>
<evidence type="ECO:0000313" key="5">
    <source>
        <dbReference type="EMBL" id="AJE46696.1"/>
    </source>
</evidence>